<proteinExistence type="predicted"/>
<keyword evidence="1" id="KW-1185">Reference proteome</keyword>
<dbReference type="Proteomes" id="UP000036681">
    <property type="component" value="Unplaced"/>
</dbReference>
<evidence type="ECO:0000313" key="1">
    <source>
        <dbReference type="Proteomes" id="UP000036681"/>
    </source>
</evidence>
<dbReference type="WBParaSite" id="ALUE_0000105201-mRNA-1">
    <property type="protein sequence ID" value="ALUE_0000105201-mRNA-1"/>
    <property type="gene ID" value="ALUE_0000105201"/>
</dbReference>
<reference evidence="2" key="1">
    <citation type="submission" date="2017-02" db="UniProtKB">
        <authorList>
            <consortium name="WormBaseParasite"/>
        </authorList>
    </citation>
    <scope>IDENTIFICATION</scope>
</reference>
<sequence length="71" mass="7615">MKLPPTQPSVLGMDARHSLQQSSYSCLPAIILRVQLAILTNSDIFSSLPTVSEGEFRFACAGSGNLSCWTA</sequence>
<organism evidence="1 2">
    <name type="scientific">Ascaris lumbricoides</name>
    <name type="common">Giant roundworm</name>
    <dbReference type="NCBI Taxonomy" id="6252"/>
    <lineage>
        <taxon>Eukaryota</taxon>
        <taxon>Metazoa</taxon>
        <taxon>Ecdysozoa</taxon>
        <taxon>Nematoda</taxon>
        <taxon>Chromadorea</taxon>
        <taxon>Rhabditida</taxon>
        <taxon>Spirurina</taxon>
        <taxon>Ascaridomorpha</taxon>
        <taxon>Ascaridoidea</taxon>
        <taxon>Ascarididae</taxon>
        <taxon>Ascaris</taxon>
    </lineage>
</organism>
<dbReference type="AlphaFoldDB" id="A0A0M3HHQ7"/>
<name>A0A0M3HHQ7_ASCLU</name>
<evidence type="ECO:0000313" key="2">
    <source>
        <dbReference type="WBParaSite" id="ALUE_0000105201-mRNA-1"/>
    </source>
</evidence>
<accession>A0A0M3HHQ7</accession>
<protein>
    <submittedName>
        <fullName evidence="2">Uncharacterized protein</fullName>
    </submittedName>
</protein>